<dbReference type="EMBL" id="FQZY01000013">
    <property type="protein sequence ID" value="SHJ63723.1"/>
    <property type="molecule type" value="Genomic_DNA"/>
</dbReference>
<dbReference type="OrthoDB" id="9800801at2"/>
<sequence length="353" mass="41049">MTDNQKKLMSILREMFQFDQSDLDFGIYRIMRMKRDEVNRFIEEDLPTQITDGLKELAGLDSAADIAAIDKQIADTKAAHLSDAIKAAAVAELEEQKKALAGSVDITAVEADVYNHLTNFFSRYYDDGDFISQRRYKDGAYSIPYEGEEVKLHWANADQYYIKTSEYFTDYTFKTAYGETIRFKLVDAQTERDNNKANQKRFFQMYTEKPFEVIDGVLYFYVEYKASEYSDKTAQAKHIADIVEAYAAVQTKPEYMPFSAIMTITDNKTLLERQLIRYTARNTFDYFIHKDLGKFLRRELDFYIKNDVIFLDDIDEQNEAKTKLYWYGFDGFRPHSQLPAYGAGFSKADSSLQ</sequence>
<organism evidence="1 2">
    <name type="scientific">Hespellia stercorisuis DSM 15480</name>
    <dbReference type="NCBI Taxonomy" id="1121950"/>
    <lineage>
        <taxon>Bacteria</taxon>
        <taxon>Bacillati</taxon>
        <taxon>Bacillota</taxon>
        <taxon>Clostridia</taxon>
        <taxon>Lachnospirales</taxon>
        <taxon>Lachnospiraceae</taxon>
        <taxon>Hespellia</taxon>
    </lineage>
</organism>
<evidence type="ECO:0000313" key="2">
    <source>
        <dbReference type="Proteomes" id="UP000184301"/>
    </source>
</evidence>
<reference evidence="1" key="1">
    <citation type="submission" date="2016-11" db="EMBL/GenBank/DDBJ databases">
        <authorList>
            <person name="Jaros S."/>
            <person name="Januszkiewicz K."/>
            <person name="Wedrychowicz H."/>
        </authorList>
    </citation>
    <scope>NUCLEOTIDE SEQUENCE [LARGE SCALE GENOMIC DNA]</scope>
    <source>
        <strain evidence="1">DSM 15480</strain>
    </source>
</reference>
<protein>
    <submittedName>
        <fullName evidence="1">Adenine-specific DNA-methyltransferase</fullName>
    </submittedName>
</protein>
<dbReference type="GO" id="GO:0008168">
    <property type="term" value="F:methyltransferase activity"/>
    <property type="evidence" value="ECO:0007669"/>
    <property type="project" value="UniProtKB-KW"/>
</dbReference>
<dbReference type="GO" id="GO:0032259">
    <property type="term" value="P:methylation"/>
    <property type="evidence" value="ECO:0007669"/>
    <property type="project" value="UniProtKB-KW"/>
</dbReference>
<name>A0A1M6KXM4_9FIRM</name>
<keyword evidence="1" id="KW-0808">Transferase</keyword>
<gene>
    <name evidence="1" type="ORF">SAMN02745243_01023</name>
</gene>
<keyword evidence="2" id="KW-1185">Reference proteome</keyword>
<dbReference type="STRING" id="1121950.SAMN02745243_01023"/>
<dbReference type="RefSeq" id="WP_073106333.1">
    <property type="nucleotide sequence ID" value="NZ_FQZY01000013.1"/>
</dbReference>
<keyword evidence="1" id="KW-0489">Methyltransferase</keyword>
<proteinExistence type="predicted"/>
<evidence type="ECO:0000313" key="1">
    <source>
        <dbReference type="EMBL" id="SHJ63723.1"/>
    </source>
</evidence>
<dbReference type="AlphaFoldDB" id="A0A1M6KXM4"/>
<accession>A0A1M6KXM4</accession>
<dbReference type="Proteomes" id="UP000184301">
    <property type="component" value="Unassembled WGS sequence"/>
</dbReference>